<dbReference type="OrthoDB" id="538223at2759"/>
<proteinExistence type="predicted"/>
<dbReference type="Gene3D" id="2.130.10.10">
    <property type="entry name" value="YVTN repeat-like/Quinoprotein amine dehydrogenase"/>
    <property type="match status" value="2"/>
</dbReference>
<keyword evidence="1 3" id="KW-0853">WD repeat</keyword>
<keyword evidence="2" id="KW-0677">Repeat</keyword>
<evidence type="ECO:0000256" key="3">
    <source>
        <dbReference type="PROSITE-ProRule" id="PRU00221"/>
    </source>
</evidence>
<comment type="caution">
    <text evidence="4">The sequence shown here is derived from an EMBL/GenBank/DDBJ whole genome shotgun (WGS) entry which is preliminary data.</text>
</comment>
<dbReference type="AlphaFoldDB" id="A0A1R2BB49"/>
<evidence type="ECO:0000313" key="5">
    <source>
        <dbReference type="Proteomes" id="UP000187209"/>
    </source>
</evidence>
<sequence length="319" mass="36400">MAEDLFIRAIPPEIRPITSFRAHTDSIDFIKLNERNSPATLVSAGHDDLLKIWDLNTQRNLTTLRGHSEGIFCCDISDSGQIISCSPDKTVRLWDPRSGNEVSRGLGHTYKIYYVLFADSTHVVSCGRDRMILLWDTKKMNAPIMRYGNDNCGTFRSLALQNNFLLATTAESGLEGFEFKSGKEIFKEKVEYDLSVFPEGTEFFDPPEIIYSAKFFRTGEFLTTHQDMAIRKFRYSNGLQHIFLRRGHYDFVRYVEIDKNEEFYVSCGQDGSVRVWRENNPTASLVGHTQIASCACITADSARVITCSYDQNINIYSVR</sequence>
<dbReference type="InterPro" id="IPR020472">
    <property type="entry name" value="WD40_PAC1"/>
</dbReference>
<dbReference type="EMBL" id="MPUH01000782">
    <property type="protein sequence ID" value="OMJ73992.1"/>
    <property type="molecule type" value="Genomic_DNA"/>
</dbReference>
<dbReference type="InterPro" id="IPR001680">
    <property type="entry name" value="WD40_rpt"/>
</dbReference>
<reference evidence="4 5" key="1">
    <citation type="submission" date="2016-11" db="EMBL/GenBank/DDBJ databases">
        <title>The macronuclear genome of Stentor coeruleus: a giant cell with tiny introns.</title>
        <authorList>
            <person name="Slabodnick M."/>
            <person name="Ruby J.G."/>
            <person name="Reiff S.B."/>
            <person name="Swart E.C."/>
            <person name="Gosai S."/>
            <person name="Prabakaran S."/>
            <person name="Witkowska E."/>
            <person name="Larue G.E."/>
            <person name="Fisher S."/>
            <person name="Freeman R.M."/>
            <person name="Gunawardena J."/>
            <person name="Chu W."/>
            <person name="Stover N.A."/>
            <person name="Gregory B.D."/>
            <person name="Nowacki M."/>
            <person name="Derisi J."/>
            <person name="Roy S.W."/>
            <person name="Marshall W.F."/>
            <person name="Sood P."/>
        </authorList>
    </citation>
    <scope>NUCLEOTIDE SEQUENCE [LARGE SCALE GENOMIC DNA]</scope>
    <source>
        <strain evidence="4">WM001</strain>
    </source>
</reference>
<organism evidence="4 5">
    <name type="scientific">Stentor coeruleus</name>
    <dbReference type="NCBI Taxonomy" id="5963"/>
    <lineage>
        <taxon>Eukaryota</taxon>
        <taxon>Sar</taxon>
        <taxon>Alveolata</taxon>
        <taxon>Ciliophora</taxon>
        <taxon>Postciliodesmatophora</taxon>
        <taxon>Heterotrichea</taxon>
        <taxon>Heterotrichida</taxon>
        <taxon>Stentoridae</taxon>
        <taxon>Stentor</taxon>
    </lineage>
</organism>
<dbReference type="PROSITE" id="PS50294">
    <property type="entry name" value="WD_REPEATS_REGION"/>
    <property type="match status" value="4"/>
</dbReference>
<dbReference type="SUPFAM" id="SSF50978">
    <property type="entry name" value="WD40 repeat-like"/>
    <property type="match status" value="1"/>
</dbReference>
<dbReference type="InterPro" id="IPR015943">
    <property type="entry name" value="WD40/YVTN_repeat-like_dom_sf"/>
</dbReference>
<dbReference type="Pfam" id="PF00400">
    <property type="entry name" value="WD40"/>
    <property type="match status" value="5"/>
</dbReference>
<dbReference type="PROSITE" id="PS00678">
    <property type="entry name" value="WD_REPEATS_1"/>
    <property type="match status" value="1"/>
</dbReference>
<keyword evidence="5" id="KW-1185">Reference proteome</keyword>
<name>A0A1R2BB49_9CILI</name>
<dbReference type="Proteomes" id="UP000187209">
    <property type="component" value="Unassembled WGS sequence"/>
</dbReference>
<dbReference type="CDD" id="cd00200">
    <property type="entry name" value="WD40"/>
    <property type="match status" value="1"/>
</dbReference>
<evidence type="ECO:0000256" key="1">
    <source>
        <dbReference type="ARBA" id="ARBA00022574"/>
    </source>
</evidence>
<evidence type="ECO:0000313" key="4">
    <source>
        <dbReference type="EMBL" id="OMJ73992.1"/>
    </source>
</evidence>
<dbReference type="InterPro" id="IPR019775">
    <property type="entry name" value="WD40_repeat_CS"/>
</dbReference>
<dbReference type="SMART" id="SM00320">
    <property type="entry name" value="WD40"/>
    <property type="match status" value="5"/>
</dbReference>
<dbReference type="PRINTS" id="PR00320">
    <property type="entry name" value="GPROTEINBRPT"/>
</dbReference>
<feature type="repeat" description="WD" evidence="3">
    <location>
        <begin position="64"/>
        <end position="104"/>
    </location>
</feature>
<dbReference type="PANTHER" id="PTHR22847:SF637">
    <property type="entry name" value="WD REPEAT DOMAIN 5B"/>
    <property type="match status" value="1"/>
</dbReference>
<dbReference type="PANTHER" id="PTHR22847">
    <property type="entry name" value="WD40 REPEAT PROTEIN"/>
    <property type="match status" value="1"/>
</dbReference>
<dbReference type="GO" id="GO:1990234">
    <property type="term" value="C:transferase complex"/>
    <property type="evidence" value="ECO:0007669"/>
    <property type="project" value="UniProtKB-ARBA"/>
</dbReference>
<dbReference type="PROSITE" id="PS50082">
    <property type="entry name" value="WD_REPEATS_2"/>
    <property type="match status" value="4"/>
</dbReference>
<gene>
    <name evidence="4" type="ORF">SteCoe_27205</name>
</gene>
<evidence type="ECO:0000256" key="2">
    <source>
        <dbReference type="ARBA" id="ARBA00022737"/>
    </source>
</evidence>
<dbReference type="InterPro" id="IPR036322">
    <property type="entry name" value="WD40_repeat_dom_sf"/>
</dbReference>
<accession>A0A1R2BB49</accession>
<feature type="repeat" description="WD" evidence="3">
    <location>
        <begin position="285"/>
        <end position="319"/>
    </location>
</feature>
<feature type="repeat" description="WD" evidence="3">
    <location>
        <begin position="245"/>
        <end position="276"/>
    </location>
</feature>
<protein>
    <submittedName>
        <fullName evidence="4">Uncharacterized protein</fullName>
    </submittedName>
</protein>
<feature type="repeat" description="WD" evidence="3">
    <location>
        <begin position="20"/>
        <end position="63"/>
    </location>
</feature>